<feature type="chain" id="PRO_5012574458" description="Lipoprotein" evidence="1">
    <location>
        <begin position="22"/>
        <end position="284"/>
    </location>
</feature>
<dbReference type="Proteomes" id="UP000237351">
    <property type="component" value="Chromosome"/>
</dbReference>
<evidence type="ECO:0000313" key="3">
    <source>
        <dbReference type="Proteomes" id="UP000237351"/>
    </source>
</evidence>
<evidence type="ECO:0008006" key="4">
    <source>
        <dbReference type="Google" id="ProtNLM"/>
    </source>
</evidence>
<name>A0A1W6N4E1_9PROT</name>
<dbReference type="PROSITE" id="PS51257">
    <property type="entry name" value="PROKAR_LIPOPROTEIN"/>
    <property type="match status" value="1"/>
</dbReference>
<proteinExistence type="predicted"/>
<keyword evidence="1" id="KW-0732">Signal</keyword>
<dbReference type="EMBL" id="CP008743">
    <property type="protein sequence ID" value="ARN84649.1"/>
    <property type="molecule type" value="Genomic_DNA"/>
</dbReference>
<dbReference type="KEGG" id="naf:GQ61_04240"/>
<dbReference type="RefSeq" id="WP_085784102.1">
    <property type="nucleotide sequence ID" value="NZ_CP008743.1"/>
</dbReference>
<protein>
    <recommendedName>
        <fullName evidence="4">Lipoprotein</fullName>
    </recommendedName>
</protein>
<feature type="signal peptide" evidence="1">
    <location>
        <begin position="1"/>
        <end position="21"/>
    </location>
</feature>
<gene>
    <name evidence="2" type="ORF">GQ61_04240</name>
</gene>
<keyword evidence="3" id="KW-1185">Reference proteome</keyword>
<dbReference type="OrthoDB" id="9841663at2"/>
<reference evidence="2 3" key="1">
    <citation type="submission" date="2014-06" db="EMBL/GenBank/DDBJ databases">
        <title>The genome of the endonuclear symbiont Nucleicultrix amoebiphila.</title>
        <authorList>
            <person name="Schulz F."/>
            <person name="Horn M."/>
        </authorList>
    </citation>
    <scope>NUCLEOTIDE SEQUENCE [LARGE SCALE GENOMIC DNA]</scope>
    <source>
        <strain evidence="2 3">FS5</strain>
    </source>
</reference>
<evidence type="ECO:0000256" key="1">
    <source>
        <dbReference type="SAM" id="SignalP"/>
    </source>
</evidence>
<organism evidence="2 3">
    <name type="scientific">Candidatus Nucleicultrix amoebiphila FS5</name>
    <dbReference type="NCBI Taxonomy" id="1414854"/>
    <lineage>
        <taxon>Bacteria</taxon>
        <taxon>Pseudomonadati</taxon>
        <taxon>Pseudomonadota</taxon>
        <taxon>Alphaproteobacteria</taxon>
        <taxon>Holosporales</taxon>
        <taxon>Candidatus Nucleicultricaceae</taxon>
        <taxon>Candidatus Nucleicultrix</taxon>
    </lineage>
</organism>
<dbReference type="STRING" id="1414854.GQ61_04240"/>
<sequence>MTLLNRLLKIRSFFLVLVLSACTSQPKEFFLRDQEETLWTHLELGAGNYGKDGHTKKSQRMTTLMALMYVSSAHNFVDQLNERDPCLYDPKYQYAVLFWTLDRLVERYGTKGVFHINDLFEEYAQYAVEQLSKYAHEKGYHDILIQAVPGDYTKICPSQTLKLFQRTKYDSVHLKNPEVSFYHVAMDGDNMYTNVQGRNQARKRLQKLANLSDNGLYFFSIYTGNNFIPEIEKKEFINKGIFYRETNAWGPVPYYFPEGTTIDIKHGKVYYIESNQEFNQDDCQ</sequence>
<dbReference type="AlphaFoldDB" id="A0A1W6N4E1"/>
<accession>A0A1W6N4E1</accession>
<evidence type="ECO:0000313" key="2">
    <source>
        <dbReference type="EMBL" id="ARN84649.1"/>
    </source>
</evidence>